<proteinExistence type="predicted"/>
<keyword evidence="3" id="KW-1185">Reference proteome</keyword>
<evidence type="ECO:0000313" key="3">
    <source>
        <dbReference type="Proteomes" id="UP000283387"/>
    </source>
</evidence>
<evidence type="ECO:0000313" key="2">
    <source>
        <dbReference type="EMBL" id="RKD91783.1"/>
    </source>
</evidence>
<dbReference type="Proteomes" id="UP000283387">
    <property type="component" value="Unassembled WGS sequence"/>
</dbReference>
<keyword evidence="1" id="KW-0472">Membrane</keyword>
<dbReference type="EMBL" id="RAPN01000001">
    <property type="protein sequence ID" value="RKD91783.1"/>
    <property type="molecule type" value="Genomic_DNA"/>
</dbReference>
<dbReference type="RefSeq" id="WP_120273055.1">
    <property type="nucleotide sequence ID" value="NZ_RAPN01000001.1"/>
</dbReference>
<dbReference type="OrthoDB" id="10006452at2"/>
<sequence length="133" mass="15126">MNTNDWHQTTNQCPKEKKHKGSVLGVILIVVGIYWILRETGWFIHLPGWEFFRDRIWETFSFLRVELGDLLLPILLLVTGLLLVSGRRRVGGLLVLIALLVFIPGIVVPGILMVMFFPLLLIIVGILLIKSIL</sequence>
<feature type="transmembrane region" description="Helical" evidence="1">
    <location>
        <begin position="67"/>
        <end position="84"/>
    </location>
</feature>
<keyword evidence="1" id="KW-1133">Transmembrane helix</keyword>
<feature type="transmembrane region" description="Helical" evidence="1">
    <location>
        <begin position="21"/>
        <end position="37"/>
    </location>
</feature>
<protein>
    <submittedName>
        <fullName evidence="2">Uncharacterized protein</fullName>
    </submittedName>
</protein>
<accession>A0A419W8I1</accession>
<dbReference type="AlphaFoldDB" id="A0A419W8I1"/>
<gene>
    <name evidence="2" type="ORF">BC643_2148</name>
</gene>
<comment type="caution">
    <text evidence="2">The sequence shown here is derived from an EMBL/GenBank/DDBJ whole genome shotgun (WGS) entry which is preliminary data.</text>
</comment>
<name>A0A419W8I1_9BACT</name>
<feature type="transmembrane region" description="Helical" evidence="1">
    <location>
        <begin position="96"/>
        <end position="129"/>
    </location>
</feature>
<keyword evidence="1" id="KW-0812">Transmembrane</keyword>
<organism evidence="2 3">
    <name type="scientific">Mangrovibacterium diazotrophicum</name>
    <dbReference type="NCBI Taxonomy" id="1261403"/>
    <lineage>
        <taxon>Bacteria</taxon>
        <taxon>Pseudomonadati</taxon>
        <taxon>Bacteroidota</taxon>
        <taxon>Bacteroidia</taxon>
        <taxon>Marinilabiliales</taxon>
        <taxon>Prolixibacteraceae</taxon>
        <taxon>Mangrovibacterium</taxon>
    </lineage>
</organism>
<evidence type="ECO:0000256" key="1">
    <source>
        <dbReference type="SAM" id="Phobius"/>
    </source>
</evidence>
<reference evidence="2 3" key="1">
    <citation type="submission" date="2018-09" db="EMBL/GenBank/DDBJ databases">
        <title>Genomic Encyclopedia of Archaeal and Bacterial Type Strains, Phase II (KMG-II): from individual species to whole genera.</title>
        <authorList>
            <person name="Goeker M."/>
        </authorList>
    </citation>
    <scope>NUCLEOTIDE SEQUENCE [LARGE SCALE GENOMIC DNA]</scope>
    <source>
        <strain evidence="2 3">DSM 27148</strain>
    </source>
</reference>